<dbReference type="InterPro" id="IPR019734">
    <property type="entry name" value="TPR_rpt"/>
</dbReference>
<dbReference type="GO" id="GO:0004175">
    <property type="term" value="F:endopeptidase activity"/>
    <property type="evidence" value="ECO:0007669"/>
    <property type="project" value="TreeGrafter"/>
</dbReference>
<dbReference type="GO" id="GO:0006508">
    <property type="term" value="P:proteolysis"/>
    <property type="evidence" value="ECO:0007669"/>
    <property type="project" value="InterPro"/>
</dbReference>
<evidence type="ECO:0000313" key="4">
    <source>
        <dbReference type="Proteomes" id="UP001144256"/>
    </source>
</evidence>
<dbReference type="SMART" id="SM00245">
    <property type="entry name" value="TSPc"/>
    <property type="match status" value="1"/>
</dbReference>
<sequence length="1104" mass="129149">MNKRRMIASLFLSVLLIIVSNISVKAQENNNDIVYKRLGNTSMNAINLSKIAYEKGIVYSSLNIDDRHSLYKHTLSTGKTEKVLDNEMYCLNVLDGIVYGFIDNSSYDDKASGIYKINTTNNNELTLVYEVESAYNILVVEDYIYFLTENEYGDTDLKKIKVDGSNYEVVLEKQINSFTFYKNNLYLLTNEGLLKAEYNEGNTNFTCLSTNLDTNYITTFTICEDYIYLKGNQYKNNDKTGIYKISINDPNDIIYVENTEKVYDFEITDKYLICYDYDDAIFRISLDGKECKKIFQSYEISQLTSYNNLIYILTYEHINNTYEDQLWKIDVAGNNEKIIIPKMGNDYHEVKNILTKTSESMKNVGRYDADFVITDNRINEQIEITNTIKYRVDKKNKIMNERFTSEYSKNDKSKKSTFNQWVDDKNIYYSNNNKPWRFIDYKKEEIPLYKDIFNLYNFIDDGSDFCSKLKLDEDDENYILQGENSFSRQHMSIENNYWLRFFVSNLYCVDTYKYTVHINKKNYRIQQVEISSTQYEYGEPVGDITLKATNKYIASGKLQISNSVFDSLKNLAKANDYIEKASKANKAENYKQAIKYCETALDIDEVAIYAYKEKALALYKQGKTEEALEQLQILLDNRMLEDIYDVYLLFIEIYDEQNDTSTALEYVNLLEALDYFNKIPEKETSEYVNDLITISECYIGCDMYSDALPYIDRALEFDSNNALVKSYKMAILLGNEEYEKLLDYTNEQLEKDEEKDNRYVYYYNGRANLLLGNNNKAILSYNKAKKCKEDMIDDYCLFYDYALYYLALGKYDLAEIYTNKLDGDYYYHRVTLNAYIEEKEKSTSRKTGQFVLDNYLYMNEDIESKTIEFMGNQYTEIEDIENYINNIKKDDDKFTFFVKVNDTDNDEEMDEVTYKKIDDSTEYIKIATFANETSSKFINYVEQIKRPYRKTLIIDLRGNMGGLTSAATEILDIFLEDCSPCYFVNRYGYTTNIYSDYNKIPFKEIKVLVDNDSASSSELLALGLRKFADNVELLGKTTYGKGVAQDIYFDDENRFVLFLVSSYWNILEENINGIGIEPDIIVEGNDLEDFLKVIREEKKPANIG</sequence>
<feature type="chain" id="PRO_5040978254" description="Tail specific protease domain-containing protein" evidence="1">
    <location>
        <begin position="27"/>
        <end position="1104"/>
    </location>
</feature>
<evidence type="ECO:0000259" key="2">
    <source>
        <dbReference type="SMART" id="SM00245"/>
    </source>
</evidence>
<reference evidence="3" key="1">
    <citation type="submission" date="2022-06" db="EMBL/GenBank/DDBJ databases">
        <title>Vallitalea longa sp. nov., an anaerobic bacterium isolated from marine sediment.</title>
        <authorList>
            <person name="Hirano S."/>
            <person name="Terahara T."/>
            <person name="Mori K."/>
            <person name="Hamada M."/>
            <person name="Matsumoto R."/>
            <person name="Kobayashi T."/>
        </authorList>
    </citation>
    <scope>NUCLEOTIDE SEQUENCE</scope>
    <source>
        <strain evidence="3">SH18-1</strain>
    </source>
</reference>
<dbReference type="Gene3D" id="3.90.226.10">
    <property type="entry name" value="2-enoyl-CoA Hydratase, Chain A, domain 1"/>
    <property type="match status" value="1"/>
</dbReference>
<name>A0A9W5YF80_9FIRM</name>
<dbReference type="GO" id="GO:0007165">
    <property type="term" value="P:signal transduction"/>
    <property type="evidence" value="ECO:0007669"/>
    <property type="project" value="TreeGrafter"/>
</dbReference>
<dbReference type="SUPFAM" id="SSF81901">
    <property type="entry name" value="HCP-like"/>
    <property type="match status" value="1"/>
</dbReference>
<dbReference type="CDD" id="cd06567">
    <property type="entry name" value="Peptidase_S41"/>
    <property type="match status" value="1"/>
</dbReference>
<evidence type="ECO:0000313" key="3">
    <source>
        <dbReference type="EMBL" id="GKX31964.1"/>
    </source>
</evidence>
<feature type="domain" description="Tail specific protease" evidence="2">
    <location>
        <begin position="893"/>
        <end position="1083"/>
    </location>
</feature>
<dbReference type="SUPFAM" id="SSF52096">
    <property type="entry name" value="ClpP/crotonase"/>
    <property type="match status" value="1"/>
</dbReference>
<protein>
    <recommendedName>
        <fullName evidence="2">Tail specific protease domain-containing protein</fullName>
    </recommendedName>
</protein>
<dbReference type="Pfam" id="PF16472">
    <property type="entry name" value="DUF5050"/>
    <property type="match status" value="1"/>
</dbReference>
<dbReference type="GO" id="GO:0008236">
    <property type="term" value="F:serine-type peptidase activity"/>
    <property type="evidence" value="ECO:0007669"/>
    <property type="project" value="InterPro"/>
</dbReference>
<organism evidence="3 4">
    <name type="scientific">Vallitalea longa</name>
    <dbReference type="NCBI Taxonomy" id="2936439"/>
    <lineage>
        <taxon>Bacteria</taxon>
        <taxon>Bacillati</taxon>
        <taxon>Bacillota</taxon>
        <taxon>Clostridia</taxon>
        <taxon>Lachnospirales</taxon>
        <taxon>Vallitaleaceae</taxon>
        <taxon>Vallitalea</taxon>
    </lineage>
</organism>
<dbReference type="InterPro" id="IPR011990">
    <property type="entry name" value="TPR-like_helical_dom_sf"/>
</dbReference>
<feature type="signal peptide" evidence="1">
    <location>
        <begin position="1"/>
        <end position="26"/>
    </location>
</feature>
<comment type="caution">
    <text evidence="3">The sequence shown here is derived from an EMBL/GenBank/DDBJ whole genome shotgun (WGS) entry which is preliminary data.</text>
</comment>
<proteinExistence type="predicted"/>
<dbReference type="Gene3D" id="1.25.40.10">
    <property type="entry name" value="Tetratricopeptide repeat domain"/>
    <property type="match status" value="2"/>
</dbReference>
<dbReference type="GO" id="GO:0030288">
    <property type="term" value="C:outer membrane-bounded periplasmic space"/>
    <property type="evidence" value="ECO:0007669"/>
    <property type="project" value="TreeGrafter"/>
</dbReference>
<dbReference type="InterPro" id="IPR029045">
    <property type="entry name" value="ClpP/crotonase-like_dom_sf"/>
</dbReference>
<dbReference type="PANTHER" id="PTHR32060:SF30">
    <property type="entry name" value="CARBOXY-TERMINAL PROCESSING PROTEASE CTPA"/>
    <property type="match status" value="1"/>
</dbReference>
<dbReference type="InterPro" id="IPR032485">
    <property type="entry name" value="LRP1-like_beta_prop"/>
</dbReference>
<dbReference type="SUPFAM" id="SSF69304">
    <property type="entry name" value="Tricorn protease N-terminal domain"/>
    <property type="match status" value="1"/>
</dbReference>
<dbReference type="PANTHER" id="PTHR32060">
    <property type="entry name" value="TAIL-SPECIFIC PROTEASE"/>
    <property type="match status" value="1"/>
</dbReference>
<accession>A0A9W5YF80</accession>
<dbReference type="Pfam" id="PF03572">
    <property type="entry name" value="Peptidase_S41"/>
    <property type="match status" value="1"/>
</dbReference>
<gene>
    <name evidence="3" type="ORF">SH1V18_44440</name>
</gene>
<keyword evidence="4" id="KW-1185">Reference proteome</keyword>
<dbReference type="SMART" id="SM00028">
    <property type="entry name" value="TPR"/>
    <property type="match status" value="4"/>
</dbReference>
<evidence type="ECO:0000256" key="1">
    <source>
        <dbReference type="SAM" id="SignalP"/>
    </source>
</evidence>
<dbReference type="RefSeq" id="WP_281819323.1">
    <property type="nucleotide sequence ID" value="NZ_BRLB01000024.1"/>
</dbReference>
<keyword evidence="1" id="KW-0732">Signal</keyword>
<dbReference type="EMBL" id="BRLB01000024">
    <property type="protein sequence ID" value="GKX31964.1"/>
    <property type="molecule type" value="Genomic_DNA"/>
</dbReference>
<dbReference type="InterPro" id="IPR005151">
    <property type="entry name" value="Tail-specific_protease"/>
</dbReference>
<dbReference type="Proteomes" id="UP001144256">
    <property type="component" value="Unassembled WGS sequence"/>
</dbReference>
<dbReference type="AlphaFoldDB" id="A0A9W5YF80"/>